<evidence type="ECO:0008006" key="3">
    <source>
        <dbReference type="Google" id="ProtNLM"/>
    </source>
</evidence>
<gene>
    <name evidence="1" type="ORF">EVG20_g8260</name>
</gene>
<reference evidence="1 2" key="1">
    <citation type="submission" date="2019-02" db="EMBL/GenBank/DDBJ databases">
        <title>Genome sequencing of the rare red list fungi Dentipellis fragilis.</title>
        <authorList>
            <person name="Buettner E."/>
            <person name="Kellner H."/>
        </authorList>
    </citation>
    <scope>NUCLEOTIDE SEQUENCE [LARGE SCALE GENOMIC DNA]</scope>
    <source>
        <strain evidence="1 2">DSM 105465</strain>
    </source>
</reference>
<comment type="caution">
    <text evidence="1">The sequence shown here is derived from an EMBL/GenBank/DDBJ whole genome shotgun (WGS) entry which is preliminary data.</text>
</comment>
<dbReference type="EMBL" id="SEOQ01000700">
    <property type="protein sequence ID" value="TFY58152.1"/>
    <property type="molecule type" value="Genomic_DNA"/>
</dbReference>
<dbReference type="STRING" id="205917.A0A4Y9Y7J1"/>
<dbReference type="Gene3D" id="1.10.510.10">
    <property type="entry name" value="Transferase(Phosphotransferase) domain 1"/>
    <property type="match status" value="1"/>
</dbReference>
<sequence>MSLTITLPPYPRETIPPFILRSARPNDSDSDSARVDGTFDSAKLVHMGKRTDVYRGMLTNAADNTAHVVICKLAFGKRAIGSLDNEANFYQGKLRHLQDVCIPKCYGYYIGDSDEGITACLVLEDCGKPVVFAMSHWGQRFKTAVLKAFLAIHDAGVRHYDVTERNILDHEGQSKIIDFEESEDHICERAKPIVPGKWGPLRHEFKCDEVHELCTDMEYWGPCYIHYLGRSKPAHLIQDAHALAATAPPRYPREKALQEAYSAIERHVQAYYPEKYAAWQADRGFWYFPNKEEVAGHGPADGVRRPAIYGRDTAPTALRLVLSTYSRVALRRITQSPIVALPLEKISYEEMMVEQAAKATDLPPDTIDFAHRMFDAAREGNV</sequence>
<organism evidence="1 2">
    <name type="scientific">Dentipellis fragilis</name>
    <dbReference type="NCBI Taxonomy" id="205917"/>
    <lineage>
        <taxon>Eukaryota</taxon>
        <taxon>Fungi</taxon>
        <taxon>Dikarya</taxon>
        <taxon>Basidiomycota</taxon>
        <taxon>Agaricomycotina</taxon>
        <taxon>Agaricomycetes</taxon>
        <taxon>Russulales</taxon>
        <taxon>Hericiaceae</taxon>
        <taxon>Dentipellis</taxon>
    </lineage>
</organism>
<feature type="non-terminal residue" evidence="1">
    <location>
        <position position="382"/>
    </location>
</feature>
<dbReference type="AlphaFoldDB" id="A0A4Y9Y7J1"/>
<keyword evidence="2" id="KW-1185">Reference proteome</keyword>
<evidence type="ECO:0000313" key="1">
    <source>
        <dbReference type="EMBL" id="TFY58152.1"/>
    </source>
</evidence>
<dbReference type="OrthoDB" id="3271031at2759"/>
<dbReference type="InterPro" id="IPR011009">
    <property type="entry name" value="Kinase-like_dom_sf"/>
</dbReference>
<dbReference type="Proteomes" id="UP000298327">
    <property type="component" value="Unassembled WGS sequence"/>
</dbReference>
<dbReference type="SUPFAM" id="SSF56112">
    <property type="entry name" value="Protein kinase-like (PK-like)"/>
    <property type="match status" value="1"/>
</dbReference>
<proteinExistence type="predicted"/>
<name>A0A4Y9Y7J1_9AGAM</name>
<protein>
    <recommendedName>
        <fullName evidence="3">Protein kinase domain-containing protein</fullName>
    </recommendedName>
</protein>
<evidence type="ECO:0000313" key="2">
    <source>
        <dbReference type="Proteomes" id="UP000298327"/>
    </source>
</evidence>
<accession>A0A4Y9Y7J1</accession>